<evidence type="ECO:0000313" key="6">
    <source>
        <dbReference type="Proteomes" id="UP000002212"/>
    </source>
</evidence>
<protein>
    <recommendedName>
        <fullName evidence="4">Acyl-CoA dehydrogenase/oxidase C-terminal domain-containing protein</fullName>
    </recommendedName>
</protein>
<proteinExistence type="predicted"/>
<evidence type="ECO:0000256" key="3">
    <source>
        <dbReference type="ARBA" id="ARBA00023002"/>
    </source>
</evidence>
<keyword evidence="1" id="KW-0285">Flavoprotein</keyword>
<dbReference type="Pfam" id="PF00441">
    <property type="entry name" value="Acyl-CoA_dh_1"/>
    <property type="match status" value="1"/>
</dbReference>
<keyword evidence="2" id="KW-0274">FAD</keyword>
<gene>
    <name evidence="5" type="ordered locus">ROP_30710</name>
</gene>
<keyword evidence="3" id="KW-0560">Oxidoreductase</keyword>
<dbReference type="InterPro" id="IPR009075">
    <property type="entry name" value="AcylCo_DH/oxidase_C"/>
</dbReference>
<dbReference type="SUPFAM" id="SSF47203">
    <property type="entry name" value="Acyl-CoA dehydrogenase C-terminal domain-like"/>
    <property type="match status" value="1"/>
</dbReference>
<feature type="domain" description="Acyl-CoA dehydrogenase/oxidase C-terminal" evidence="4">
    <location>
        <begin position="7"/>
        <end position="126"/>
    </location>
</feature>
<organism evidence="5 6">
    <name type="scientific">Rhodococcus opacus (strain B4)</name>
    <dbReference type="NCBI Taxonomy" id="632772"/>
    <lineage>
        <taxon>Bacteria</taxon>
        <taxon>Bacillati</taxon>
        <taxon>Actinomycetota</taxon>
        <taxon>Actinomycetes</taxon>
        <taxon>Mycobacteriales</taxon>
        <taxon>Nocardiaceae</taxon>
        <taxon>Rhodococcus</taxon>
    </lineage>
</organism>
<dbReference type="PATRIC" id="fig|632772.20.peg.3217"/>
<dbReference type="AlphaFoldDB" id="C1B6L5"/>
<evidence type="ECO:0000256" key="2">
    <source>
        <dbReference type="ARBA" id="ARBA00022827"/>
    </source>
</evidence>
<sequence>MLLRGALVRGLQVCAALDRILDMSITHTTERAQFGRPLAKFQSVQHLVADIASEAALARAAAEAALAEAVRTDWTGSNLEFLIAVARSCAGHAASVVVRNAHQVHGAIGTTHEHRLHEFTTPALAWRSEFGSVHYWDDTVTHAALDAGRDLWHRITV</sequence>
<dbReference type="KEGG" id="rop:ROP_30710"/>
<dbReference type="EMBL" id="AP011115">
    <property type="protein sequence ID" value="BAH51318.1"/>
    <property type="molecule type" value="Genomic_DNA"/>
</dbReference>
<dbReference type="HOGENOM" id="CLU_141646_0_0_11"/>
<name>C1B6L5_RHOOB</name>
<dbReference type="GO" id="GO:0003995">
    <property type="term" value="F:acyl-CoA dehydrogenase activity"/>
    <property type="evidence" value="ECO:0007669"/>
    <property type="project" value="TreeGrafter"/>
</dbReference>
<reference evidence="5 6" key="1">
    <citation type="submission" date="2009-03" db="EMBL/GenBank/DDBJ databases">
        <title>Comparison of the complete genome sequences of Rhodococcus erythropolis PR4 and Rhodococcus opacus B4.</title>
        <authorList>
            <person name="Takarada H."/>
            <person name="Sekine M."/>
            <person name="Hosoyama A."/>
            <person name="Yamada R."/>
            <person name="Fujisawa T."/>
            <person name="Omata S."/>
            <person name="Shimizu A."/>
            <person name="Tsukatani N."/>
            <person name="Tanikawa S."/>
            <person name="Fujita N."/>
            <person name="Harayama S."/>
        </authorList>
    </citation>
    <scope>NUCLEOTIDE SEQUENCE [LARGE SCALE GENOMIC DNA]</scope>
    <source>
        <strain evidence="5 6">B4</strain>
    </source>
</reference>
<dbReference type="Gene3D" id="1.20.140.10">
    <property type="entry name" value="Butyryl-CoA Dehydrogenase, subunit A, domain 3"/>
    <property type="match status" value="1"/>
</dbReference>
<evidence type="ECO:0000259" key="4">
    <source>
        <dbReference type="Pfam" id="PF00441"/>
    </source>
</evidence>
<evidence type="ECO:0000313" key="5">
    <source>
        <dbReference type="EMBL" id="BAH51318.1"/>
    </source>
</evidence>
<dbReference type="InterPro" id="IPR036250">
    <property type="entry name" value="AcylCo_DH-like_C"/>
</dbReference>
<accession>C1B6L5</accession>
<dbReference type="PANTHER" id="PTHR43884:SF20">
    <property type="entry name" value="ACYL-COA DEHYDROGENASE FADE28"/>
    <property type="match status" value="1"/>
</dbReference>
<evidence type="ECO:0000256" key="1">
    <source>
        <dbReference type="ARBA" id="ARBA00022630"/>
    </source>
</evidence>
<dbReference type="PANTHER" id="PTHR43884">
    <property type="entry name" value="ACYL-COA DEHYDROGENASE"/>
    <property type="match status" value="1"/>
</dbReference>
<dbReference type="STRING" id="632772.ROP_30710"/>
<dbReference type="Proteomes" id="UP000002212">
    <property type="component" value="Chromosome"/>
</dbReference>